<dbReference type="EMBL" id="JAIWYP010000002">
    <property type="protein sequence ID" value="KAH3870458.1"/>
    <property type="molecule type" value="Genomic_DNA"/>
</dbReference>
<accession>A0A9D4M581</accession>
<reference evidence="1" key="2">
    <citation type="submission" date="2020-11" db="EMBL/GenBank/DDBJ databases">
        <authorList>
            <person name="McCartney M.A."/>
            <person name="Auch B."/>
            <person name="Kono T."/>
            <person name="Mallez S."/>
            <person name="Becker A."/>
            <person name="Gohl D.M."/>
            <person name="Silverstein K.A.T."/>
            <person name="Koren S."/>
            <person name="Bechman K.B."/>
            <person name="Herman A."/>
            <person name="Abrahante J.E."/>
            <person name="Garbe J."/>
        </authorList>
    </citation>
    <scope>NUCLEOTIDE SEQUENCE</scope>
    <source>
        <strain evidence="1">Duluth1</strain>
        <tissue evidence="1">Whole animal</tissue>
    </source>
</reference>
<protein>
    <submittedName>
        <fullName evidence="1">Uncharacterized protein</fullName>
    </submittedName>
</protein>
<dbReference type="AlphaFoldDB" id="A0A9D4M581"/>
<sequence length="164" mass="18749">MYKAKVSTYSVAVNDIRIFIKTKSSVRCWALFSNDALVIKQYSVYPFQTPGSCLLSVDRLASHLCSVATSNLEKIRAFYFWVCNNIRYVLARSLVYLEYFGAPQNFGSPPTLWFTSELLFEHGVLTAHLTFGLPLTLYSVLKFWVHLCANYYSFGTSLSFLFDV</sequence>
<gene>
    <name evidence="1" type="ORF">DPMN_033646</name>
</gene>
<evidence type="ECO:0000313" key="1">
    <source>
        <dbReference type="EMBL" id="KAH3870458.1"/>
    </source>
</evidence>
<organism evidence="1 2">
    <name type="scientific">Dreissena polymorpha</name>
    <name type="common">Zebra mussel</name>
    <name type="synonym">Mytilus polymorpha</name>
    <dbReference type="NCBI Taxonomy" id="45954"/>
    <lineage>
        <taxon>Eukaryota</taxon>
        <taxon>Metazoa</taxon>
        <taxon>Spiralia</taxon>
        <taxon>Lophotrochozoa</taxon>
        <taxon>Mollusca</taxon>
        <taxon>Bivalvia</taxon>
        <taxon>Autobranchia</taxon>
        <taxon>Heteroconchia</taxon>
        <taxon>Euheterodonta</taxon>
        <taxon>Imparidentia</taxon>
        <taxon>Neoheterodontei</taxon>
        <taxon>Myida</taxon>
        <taxon>Dreissenoidea</taxon>
        <taxon>Dreissenidae</taxon>
        <taxon>Dreissena</taxon>
    </lineage>
</organism>
<dbReference type="Proteomes" id="UP000828390">
    <property type="component" value="Unassembled WGS sequence"/>
</dbReference>
<keyword evidence="2" id="KW-1185">Reference proteome</keyword>
<reference evidence="1" key="1">
    <citation type="journal article" date="2019" name="bioRxiv">
        <title>The Genome of the Zebra Mussel, Dreissena polymorpha: A Resource for Invasive Species Research.</title>
        <authorList>
            <person name="McCartney M.A."/>
            <person name="Auch B."/>
            <person name="Kono T."/>
            <person name="Mallez S."/>
            <person name="Zhang Y."/>
            <person name="Obille A."/>
            <person name="Becker A."/>
            <person name="Abrahante J.E."/>
            <person name="Garbe J."/>
            <person name="Badalamenti J.P."/>
            <person name="Herman A."/>
            <person name="Mangelson H."/>
            <person name="Liachko I."/>
            <person name="Sullivan S."/>
            <person name="Sone E.D."/>
            <person name="Koren S."/>
            <person name="Silverstein K.A.T."/>
            <person name="Beckman K.B."/>
            <person name="Gohl D.M."/>
        </authorList>
    </citation>
    <scope>NUCLEOTIDE SEQUENCE</scope>
    <source>
        <strain evidence="1">Duluth1</strain>
        <tissue evidence="1">Whole animal</tissue>
    </source>
</reference>
<comment type="caution">
    <text evidence="1">The sequence shown here is derived from an EMBL/GenBank/DDBJ whole genome shotgun (WGS) entry which is preliminary data.</text>
</comment>
<proteinExistence type="predicted"/>
<evidence type="ECO:0000313" key="2">
    <source>
        <dbReference type="Proteomes" id="UP000828390"/>
    </source>
</evidence>
<name>A0A9D4M581_DREPO</name>